<dbReference type="PANTHER" id="PTHR13361:SF1">
    <property type="entry name" value="WW DOMAIN-BINDING PROTEIN 11"/>
    <property type="match status" value="1"/>
</dbReference>
<feature type="region of interest" description="Disordered" evidence="1">
    <location>
        <begin position="1795"/>
        <end position="2107"/>
    </location>
</feature>
<feature type="compositionally biased region" description="Low complexity" evidence="1">
    <location>
        <begin position="1131"/>
        <end position="1173"/>
    </location>
</feature>
<feature type="compositionally biased region" description="Polar residues" evidence="1">
    <location>
        <begin position="584"/>
        <end position="593"/>
    </location>
</feature>
<feature type="compositionally biased region" description="Polar residues" evidence="1">
    <location>
        <begin position="251"/>
        <end position="262"/>
    </location>
</feature>
<feature type="region of interest" description="Disordered" evidence="1">
    <location>
        <begin position="224"/>
        <end position="299"/>
    </location>
</feature>
<feature type="compositionally biased region" description="Low complexity" evidence="1">
    <location>
        <begin position="1191"/>
        <end position="1202"/>
    </location>
</feature>
<feature type="compositionally biased region" description="Basic and acidic residues" evidence="1">
    <location>
        <begin position="1362"/>
        <end position="1371"/>
    </location>
</feature>
<feature type="compositionally biased region" description="Low complexity" evidence="1">
    <location>
        <begin position="571"/>
        <end position="583"/>
    </location>
</feature>
<feature type="compositionally biased region" description="Pro residues" evidence="1">
    <location>
        <begin position="556"/>
        <end position="570"/>
    </location>
</feature>
<comment type="caution">
    <text evidence="2">The sequence shown here is derived from an EMBL/GenBank/DDBJ whole genome shotgun (WGS) entry which is preliminary data.</text>
</comment>
<feature type="compositionally biased region" description="Basic and acidic residues" evidence="1">
    <location>
        <begin position="1095"/>
        <end position="1107"/>
    </location>
</feature>
<feature type="region of interest" description="Disordered" evidence="1">
    <location>
        <begin position="108"/>
        <end position="131"/>
    </location>
</feature>
<dbReference type="Proteomes" id="UP001286313">
    <property type="component" value="Unassembled WGS sequence"/>
</dbReference>
<feature type="region of interest" description="Disordered" evidence="1">
    <location>
        <begin position="1129"/>
        <end position="1242"/>
    </location>
</feature>
<evidence type="ECO:0000313" key="3">
    <source>
        <dbReference type="Proteomes" id="UP001286313"/>
    </source>
</evidence>
<feature type="compositionally biased region" description="Polar residues" evidence="1">
    <location>
        <begin position="62"/>
        <end position="78"/>
    </location>
</feature>
<accession>A0AAE1F5Q0</accession>
<feature type="region of interest" description="Disordered" evidence="1">
    <location>
        <begin position="2138"/>
        <end position="2267"/>
    </location>
</feature>
<feature type="region of interest" description="Disordered" evidence="1">
    <location>
        <begin position="377"/>
        <end position="398"/>
    </location>
</feature>
<feature type="region of interest" description="Disordered" evidence="1">
    <location>
        <begin position="1082"/>
        <end position="1107"/>
    </location>
</feature>
<feature type="compositionally biased region" description="Low complexity" evidence="1">
    <location>
        <begin position="2017"/>
        <end position="2028"/>
    </location>
</feature>
<feature type="compositionally biased region" description="Basic and acidic residues" evidence="1">
    <location>
        <begin position="2090"/>
        <end position="2107"/>
    </location>
</feature>
<feature type="compositionally biased region" description="Polar residues" evidence="1">
    <location>
        <begin position="1994"/>
        <end position="2003"/>
    </location>
</feature>
<feature type="compositionally biased region" description="Polar residues" evidence="1">
    <location>
        <begin position="1352"/>
        <end position="1361"/>
    </location>
</feature>
<protein>
    <submittedName>
        <fullName evidence="2">Uncharacterized protein</fullName>
    </submittedName>
</protein>
<organism evidence="2 3">
    <name type="scientific">Petrolisthes cinctipes</name>
    <name type="common">Flat porcelain crab</name>
    <dbReference type="NCBI Taxonomy" id="88211"/>
    <lineage>
        <taxon>Eukaryota</taxon>
        <taxon>Metazoa</taxon>
        <taxon>Ecdysozoa</taxon>
        <taxon>Arthropoda</taxon>
        <taxon>Crustacea</taxon>
        <taxon>Multicrustacea</taxon>
        <taxon>Malacostraca</taxon>
        <taxon>Eumalacostraca</taxon>
        <taxon>Eucarida</taxon>
        <taxon>Decapoda</taxon>
        <taxon>Pleocyemata</taxon>
        <taxon>Anomura</taxon>
        <taxon>Galatheoidea</taxon>
        <taxon>Porcellanidae</taxon>
        <taxon>Petrolisthes</taxon>
    </lineage>
</organism>
<feature type="region of interest" description="Disordered" evidence="1">
    <location>
        <begin position="1259"/>
        <end position="1424"/>
    </location>
</feature>
<feature type="compositionally biased region" description="Low complexity" evidence="1">
    <location>
        <begin position="792"/>
        <end position="807"/>
    </location>
</feature>
<feature type="region of interest" description="Disordered" evidence="1">
    <location>
        <begin position="146"/>
        <end position="186"/>
    </location>
</feature>
<feature type="compositionally biased region" description="Low complexity" evidence="1">
    <location>
        <begin position="2279"/>
        <end position="2316"/>
    </location>
</feature>
<feature type="compositionally biased region" description="Polar residues" evidence="1">
    <location>
        <begin position="817"/>
        <end position="827"/>
    </location>
</feature>
<feature type="compositionally biased region" description="Basic and acidic residues" evidence="1">
    <location>
        <begin position="689"/>
        <end position="722"/>
    </location>
</feature>
<feature type="compositionally biased region" description="Low complexity" evidence="1">
    <location>
        <begin position="1688"/>
        <end position="1703"/>
    </location>
</feature>
<feature type="compositionally biased region" description="Polar residues" evidence="1">
    <location>
        <begin position="1499"/>
        <end position="1512"/>
    </location>
</feature>
<feature type="compositionally biased region" description="Low complexity" evidence="1">
    <location>
        <begin position="2195"/>
        <end position="2224"/>
    </location>
</feature>
<feature type="compositionally biased region" description="Pro residues" evidence="1">
    <location>
        <begin position="1901"/>
        <end position="1914"/>
    </location>
</feature>
<feature type="compositionally biased region" description="Pro residues" evidence="1">
    <location>
        <begin position="1838"/>
        <end position="1892"/>
    </location>
</feature>
<feature type="compositionally biased region" description="Polar residues" evidence="1">
    <location>
        <begin position="1174"/>
        <end position="1184"/>
    </location>
</feature>
<sequence length="2359" mass="256209">MGYPMPPSSQPWSGQQQQQQHQHIQQQQHQQHIQQQQQHIQQQQRHQNTLTSLPNPMPTHIPISSITPNTTDASSNVLPQDEYTVDTLRRVYNDNDGRVEIQRVKVLRRHQKHPHQQQQQESPGGVPLGVVPAGPEVMSVVPITSFPLNERRPPPRKNRKTQLPAVHVVSSTASSPSPQPQPPGTTGGPYPWYPSYMPYMPYPYPYPYYMGGCVWPPCMPQQQQQQQQQQQTTSSSLSNWSGGNESERTCSRQGSLPATMDSQRLDSRASHPSHSSSLAHSPSPSHTTDLHSLAPSDSVSMRGLKGHLVLEQVLRGPTPPPRARSRASSNFKSSEVGKTPEWMIGLQQAFATRADVASEGNTSFKTAPSDVIIYKKIPPARKRRKKKRDNLSGSRDDMESISDIQSVVSDVTFDESIKLSSELTYAFRKLERSVDAFKTEISIDSSSSPLPSPTPSPSLEIMSLSGNVTPTERHNNNTELPPTSDIALMLTNTEYLPSSHSPVPSSHSPYPPVPSSYHPVPSSNPPHSHVTSSYHPVPSSNPPHSHVSLSHSPVPSSHPPHPPPPPPPPHVQLSPTTTTTTTTNSSETAQDGGSQTPSTSTTTSSDTTQSSVVISALGERERVLPQAETSRGKQEQIEDSRSKQGQSEDSRSKQEQVDVNRGKQEQLEDSRSKQDPTEPKTTTIKKVTIAKEEMERIDGNKMEEEEKKEEKEEKEKEEGEGKLRRKAPPPPPPLSPLPGILTTVGKHDNRERRETEEEIRRITETATGAGTHGSTVPTNRQTATDGGRESRVSCTTNSSSPSSFFSVLQPPDDTDSTDIQLPTTDFTTSDEQEAQQATQQQWVLQGPGDTPLLTSSLHPTQAWRAEVSLWRARLVVSLCRGEGLDRQDWATFHLLVHHPLTLDLKLSLLHAPRLCAANNNGSTGVSVLRVAALHLAQYGEHQQHPWSAVKGAVEILISLGYLLEEDTGTLQYPRRGGGVPDVSVVARLTLDLLVLGEELRLFLTGTHQYPTNISNLFLPGSPTSQLMGQDIPHRPPSSIDTFISATSETLTGPSGIIMRPESRASITTDDDTDTLQASVRQVEDHQRKMISKQKSSSEDEVTLKEDLDEKVQTKTDVCEAVTETGVGQHVTTQQQQQPQPQQPQLLQQQQPQPSTAAAASHPSPTPPDDTTSHNNTNNNMTSLPDLTAIASTTTTTTSSSTSELPNRVSLAASSNDTVTPKVSPSSTPVHTTPTIGPTTDNPEEHIYEEIDVIKAQVQALRSSSVPNDTPPPPLPPKKKISSGGDDDSSLSLTYPKMEVISMSGSLRGGSTGARRKKRRAPMPPEFMAPDWKQTQQTILMESDNNQQQQQQPSEAHNTNDNNDGKKDEYRRSLNPFYEEIESKEENTSTKVLNNDINKSKDDVDDDDVRDKESDGNPFLGKNVSVAGYVGKNPFYEDVDLLRKSSEKQDTTNSSDGTSLEQSGSSSVCAMGSLSQLQEECVVVRPKRRAPRPPPTPQPSEQKSGATPQQDGLSQVAAATHTKLLPASGTHIGNSTTSSQEVNNPNEEPEHQESLHQTKDSQHKSESCNDINIATNKIGEEKHISDNINNKTKENTVTTSLKTEMTDSENKNVSLEKVVSQCKQMSVSDMITDNREVTVPSLLTNAEDENTSEETKQTPAAILSKAASPQQQQQQQQQSLSYSKSEDISTPNNNTTTLTTSSSITQPLNNTTILTASSSVTQPPNNTTTTTLTTSSSVTQPPNNTTTLTTSSSVTPNNITTTKPSGPAKLLDEIPYMDENEVKYARAKKLQLHHQRYTKREAPKVPLPTVSSTPSNQTTPLLGNRGKVVPFIDDSDLPPDCPPPLPPETPHTSPPATPHTSPPTTPHTSPPETPHTSPPETPNTSPPSTPPPLDSSFVAPRRSPPPIPRPSPTPSSPLLCKAPTTTTTSAPTTPAASTTTDQEKKVKGSINSNASTPPPSPASVPLRGSNQGGVPSTTLMDKNDTKNPRAPTPPNRLNKQQHNTLPVKKAAIETGSTNNNSSSVVVVGQSPPPGPNHSATQNRSTMSEERYEIPDTSRAPPPTPPPPPPKPNPPPPPSPQPQPKSKTPSEAPKDATKVPEVEERYEIPEVVKGAVQVKKGVHDTPWMCVRDDVDVVGATSSPLGRRDGDMEAVFGPPRPPSRRRHHRHPHPQTPPPRPPKSANLLLLTERVAAGTSSSSSSFSPKPSSDIFTNTTTTTKNNNNNTFCSSSKGTTASSTNNTFCSSSKGTTASSTNNNTFCSSSKGTTASTNNNTTFCRSSKGTTASSTSTNNNTFCSSSKGTTASSTTTNTSSSSSSCRRHSHKDTVVSHHLQKPKRRSWPFLSLCDCLYVNCRSYDDVK</sequence>
<feature type="region of interest" description="Disordered" evidence="1">
    <location>
        <begin position="1526"/>
        <end position="1566"/>
    </location>
</feature>
<feature type="compositionally biased region" description="Polar residues" evidence="1">
    <location>
        <begin position="1808"/>
        <end position="1820"/>
    </location>
</feature>
<feature type="compositionally biased region" description="Low complexity" evidence="1">
    <location>
        <begin position="594"/>
        <end position="611"/>
    </location>
</feature>
<feature type="compositionally biased region" description="Polar residues" evidence="1">
    <location>
        <begin position="1332"/>
        <end position="1345"/>
    </location>
</feature>
<feature type="compositionally biased region" description="Basic and acidic residues" evidence="1">
    <location>
        <begin position="1440"/>
        <end position="1449"/>
    </location>
</feature>
<keyword evidence="3" id="KW-1185">Reference proteome</keyword>
<feature type="compositionally biased region" description="Low complexity" evidence="1">
    <location>
        <begin position="1921"/>
        <end position="1939"/>
    </location>
</feature>
<feature type="region of interest" description="Disordered" evidence="1">
    <location>
        <begin position="1581"/>
        <end position="1612"/>
    </location>
</feature>
<proteinExistence type="predicted"/>
<feature type="compositionally biased region" description="Basic and acidic residues" evidence="1">
    <location>
        <begin position="1547"/>
        <end position="1566"/>
    </location>
</feature>
<feature type="compositionally biased region" description="Polar residues" evidence="1">
    <location>
        <begin position="766"/>
        <end position="784"/>
    </location>
</feature>
<gene>
    <name evidence="2" type="ORF">Pcinc_027154</name>
</gene>
<feature type="compositionally biased region" description="Low complexity" evidence="1">
    <location>
        <begin position="1716"/>
        <end position="1754"/>
    </location>
</feature>
<reference evidence="2" key="1">
    <citation type="submission" date="2023-10" db="EMBL/GenBank/DDBJ databases">
        <title>Genome assemblies of two species of porcelain crab, Petrolisthes cinctipes and Petrolisthes manimaculis (Anomura: Porcellanidae).</title>
        <authorList>
            <person name="Angst P."/>
        </authorList>
    </citation>
    <scope>NUCLEOTIDE SEQUENCE</scope>
    <source>
        <strain evidence="2">PB745_01</strain>
        <tissue evidence="2">Gill</tissue>
    </source>
</reference>
<name>A0AAE1F5Q0_PETCI</name>
<evidence type="ECO:0000256" key="1">
    <source>
        <dbReference type="SAM" id="MobiDB-lite"/>
    </source>
</evidence>
<feature type="compositionally biased region" description="Low complexity" evidence="1">
    <location>
        <begin position="116"/>
        <end position="131"/>
    </location>
</feature>
<feature type="region of interest" description="Disordered" evidence="1">
    <location>
        <begin position="313"/>
        <end position="336"/>
    </location>
</feature>
<dbReference type="PANTHER" id="PTHR13361">
    <property type="entry name" value="WW DOMAIN-BINDING PROTEIN 11"/>
    <property type="match status" value="1"/>
</dbReference>
<feature type="compositionally biased region" description="Basic and acidic residues" evidence="1">
    <location>
        <begin position="630"/>
        <end position="678"/>
    </location>
</feature>
<feature type="compositionally biased region" description="Polar residues" evidence="1">
    <location>
        <begin position="1530"/>
        <end position="1545"/>
    </location>
</feature>
<feature type="compositionally biased region" description="Low complexity" evidence="1">
    <location>
        <begin position="2243"/>
        <end position="2262"/>
    </location>
</feature>
<feature type="region of interest" description="Disordered" evidence="1">
    <location>
        <begin position="443"/>
        <end position="483"/>
    </location>
</feature>
<feature type="compositionally biased region" description="Low complexity" evidence="1">
    <location>
        <begin position="270"/>
        <end position="286"/>
    </location>
</feature>
<feature type="compositionally biased region" description="Polar residues" evidence="1">
    <location>
        <begin position="1450"/>
        <end position="1477"/>
    </location>
</feature>
<feature type="compositionally biased region" description="Basic and acidic residues" evidence="1">
    <location>
        <begin position="745"/>
        <end position="763"/>
    </location>
</feature>
<feature type="region of interest" description="Disordered" evidence="1">
    <location>
        <begin position="1662"/>
        <end position="1703"/>
    </location>
</feature>
<dbReference type="EMBL" id="JAWQEG010003214">
    <property type="protein sequence ID" value="KAK3867379.1"/>
    <property type="molecule type" value="Genomic_DNA"/>
</dbReference>
<feature type="compositionally biased region" description="Basic residues" evidence="1">
    <location>
        <begin position="378"/>
        <end position="388"/>
    </location>
</feature>
<feature type="compositionally biased region" description="Polar residues" evidence="1">
    <location>
        <begin position="2225"/>
        <end position="2242"/>
    </location>
</feature>
<dbReference type="GO" id="GO:0005681">
    <property type="term" value="C:spliceosomal complex"/>
    <property type="evidence" value="ECO:0007669"/>
    <property type="project" value="TreeGrafter"/>
</dbReference>
<feature type="region of interest" description="Disordered" evidence="1">
    <location>
        <begin position="1715"/>
        <end position="1754"/>
    </location>
</feature>
<feature type="compositionally biased region" description="Low complexity" evidence="1">
    <location>
        <begin position="515"/>
        <end position="555"/>
    </location>
</feature>
<feature type="compositionally biased region" description="Low complexity" evidence="1">
    <location>
        <begin position="15"/>
        <end position="47"/>
    </location>
</feature>
<dbReference type="Gene3D" id="1.20.58.2190">
    <property type="match status" value="1"/>
</dbReference>
<feature type="compositionally biased region" description="Basic residues" evidence="1">
    <location>
        <begin position="2159"/>
        <end position="2169"/>
    </location>
</feature>
<evidence type="ECO:0000313" key="2">
    <source>
        <dbReference type="EMBL" id="KAK3867379.1"/>
    </source>
</evidence>
<feature type="compositionally biased region" description="Basic and acidic residues" evidence="1">
    <location>
        <begin position="2045"/>
        <end position="2054"/>
    </location>
</feature>
<feature type="region of interest" description="Disordered" evidence="1">
    <location>
        <begin position="1440"/>
        <end position="1514"/>
    </location>
</feature>
<feature type="region of interest" description="Disordered" evidence="1">
    <location>
        <begin position="497"/>
        <end position="838"/>
    </location>
</feature>
<feature type="compositionally biased region" description="Low complexity" evidence="1">
    <location>
        <begin position="1217"/>
        <end position="1234"/>
    </location>
</feature>
<feature type="compositionally biased region" description="Pro residues" evidence="1">
    <location>
        <begin position="2058"/>
        <end position="2081"/>
    </location>
</feature>
<feature type="compositionally biased region" description="Polar residues" evidence="1">
    <location>
        <begin position="1585"/>
        <end position="1602"/>
    </location>
</feature>
<feature type="compositionally biased region" description="Polar residues" evidence="1">
    <location>
        <begin position="232"/>
        <end position="244"/>
    </location>
</feature>
<feature type="compositionally biased region" description="Polar residues" evidence="1">
    <location>
        <begin position="1967"/>
        <end position="1979"/>
    </location>
</feature>
<feature type="region of interest" description="Disordered" evidence="1">
    <location>
        <begin position="2279"/>
        <end position="2329"/>
    </location>
</feature>
<feature type="compositionally biased region" description="Low complexity" evidence="1">
    <location>
        <begin position="497"/>
        <end position="508"/>
    </location>
</feature>
<feature type="region of interest" description="Disordered" evidence="1">
    <location>
        <begin position="1"/>
        <end position="78"/>
    </location>
</feature>